<sequence length="35" mass="4191">MQKMQLLKDRIAYLNLTEINRNIENILQQASVEKM</sequence>
<accession>X1HEZ0</accession>
<feature type="non-terminal residue" evidence="1">
    <location>
        <position position="35"/>
    </location>
</feature>
<protein>
    <submittedName>
        <fullName evidence="1">Uncharacterized protein</fullName>
    </submittedName>
</protein>
<reference evidence="1" key="1">
    <citation type="journal article" date="2014" name="Front. Microbiol.">
        <title>High frequency of phylogenetically diverse reductive dehalogenase-homologous genes in deep subseafloor sedimentary metagenomes.</title>
        <authorList>
            <person name="Kawai M."/>
            <person name="Futagami T."/>
            <person name="Toyoda A."/>
            <person name="Takaki Y."/>
            <person name="Nishi S."/>
            <person name="Hori S."/>
            <person name="Arai W."/>
            <person name="Tsubouchi T."/>
            <person name="Morono Y."/>
            <person name="Uchiyama I."/>
            <person name="Ito T."/>
            <person name="Fujiyama A."/>
            <person name="Inagaki F."/>
            <person name="Takami H."/>
        </authorList>
    </citation>
    <scope>NUCLEOTIDE SEQUENCE</scope>
    <source>
        <strain evidence="1">Expedition CK06-06</strain>
    </source>
</reference>
<organism evidence="1">
    <name type="scientific">marine sediment metagenome</name>
    <dbReference type="NCBI Taxonomy" id="412755"/>
    <lineage>
        <taxon>unclassified sequences</taxon>
        <taxon>metagenomes</taxon>
        <taxon>ecological metagenomes</taxon>
    </lineage>
</organism>
<dbReference type="EMBL" id="BARU01030922">
    <property type="protein sequence ID" value="GAH68781.1"/>
    <property type="molecule type" value="Genomic_DNA"/>
</dbReference>
<proteinExistence type="predicted"/>
<evidence type="ECO:0000313" key="1">
    <source>
        <dbReference type="EMBL" id="GAH68781.1"/>
    </source>
</evidence>
<gene>
    <name evidence="1" type="ORF">S03H2_48979</name>
</gene>
<dbReference type="AlphaFoldDB" id="X1HEZ0"/>
<comment type="caution">
    <text evidence="1">The sequence shown here is derived from an EMBL/GenBank/DDBJ whole genome shotgun (WGS) entry which is preliminary data.</text>
</comment>
<name>X1HEZ0_9ZZZZ</name>